<dbReference type="SUPFAM" id="SSF51735">
    <property type="entry name" value="NAD(P)-binding Rossmann-fold domains"/>
    <property type="match status" value="1"/>
</dbReference>
<dbReference type="InterPro" id="IPR036291">
    <property type="entry name" value="NAD(P)-bd_dom_sf"/>
</dbReference>
<accession>A0A381VQC3</accession>
<evidence type="ECO:0000313" key="6">
    <source>
        <dbReference type="EMBL" id="SVA42546.1"/>
    </source>
</evidence>
<dbReference type="GO" id="GO:0051287">
    <property type="term" value="F:NAD binding"/>
    <property type="evidence" value="ECO:0007669"/>
    <property type="project" value="InterPro"/>
</dbReference>
<organism evidence="6">
    <name type="scientific">marine metagenome</name>
    <dbReference type="NCBI Taxonomy" id="408172"/>
    <lineage>
        <taxon>unclassified sequences</taxon>
        <taxon>metagenomes</taxon>
        <taxon>ecological metagenomes</taxon>
    </lineage>
</organism>
<protein>
    <recommendedName>
        <fullName evidence="7">Lactate dehydrogenase</fullName>
    </recommendedName>
</protein>
<gene>
    <name evidence="6" type="ORF">METZ01_LOCUS95400</name>
</gene>
<reference evidence="6" key="1">
    <citation type="submission" date="2018-05" db="EMBL/GenBank/DDBJ databases">
        <authorList>
            <person name="Lanie J.A."/>
            <person name="Ng W.-L."/>
            <person name="Kazmierczak K.M."/>
            <person name="Andrzejewski T.M."/>
            <person name="Davidsen T.M."/>
            <person name="Wayne K.J."/>
            <person name="Tettelin H."/>
            <person name="Glass J.I."/>
            <person name="Rusch D."/>
            <person name="Podicherti R."/>
            <person name="Tsui H.-C.T."/>
            <person name="Winkler M.E."/>
        </authorList>
    </citation>
    <scope>NUCLEOTIDE SEQUENCE</scope>
</reference>
<comment type="similarity">
    <text evidence="1">Belongs to the D-isomer specific 2-hydroxyacid dehydrogenase family.</text>
</comment>
<dbReference type="PANTHER" id="PTHR10996">
    <property type="entry name" value="2-HYDROXYACID DEHYDROGENASE-RELATED"/>
    <property type="match status" value="1"/>
</dbReference>
<dbReference type="CDD" id="cd12175">
    <property type="entry name" value="2-Hacid_dh_11"/>
    <property type="match status" value="1"/>
</dbReference>
<dbReference type="PROSITE" id="PS00065">
    <property type="entry name" value="D_2_HYDROXYACID_DH_1"/>
    <property type="match status" value="1"/>
</dbReference>
<evidence type="ECO:0000256" key="2">
    <source>
        <dbReference type="ARBA" id="ARBA00023002"/>
    </source>
</evidence>
<feature type="domain" description="D-isomer specific 2-hydroxyacid dehydrogenase NAD-binding" evidence="5">
    <location>
        <begin position="112"/>
        <end position="289"/>
    </location>
</feature>
<dbReference type="Gene3D" id="3.40.50.720">
    <property type="entry name" value="NAD(P)-binding Rossmann-like Domain"/>
    <property type="match status" value="2"/>
</dbReference>
<dbReference type="InterPro" id="IPR029752">
    <property type="entry name" value="D-isomer_DH_CS1"/>
</dbReference>
<dbReference type="PANTHER" id="PTHR10996:SF178">
    <property type="entry name" value="2-HYDROXYACID DEHYDROGENASE YGL185C-RELATED"/>
    <property type="match status" value="1"/>
</dbReference>
<dbReference type="GO" id="GO:0005829">
    <property type="term" value="C:cytosol"/>
    <property type="evidence" value="ECO:0007669"/>
    <property type="project" value="TreeGrafter"/>
</dbReference>
<evidence type="ECO:0000259" key="4">
    <source>
        <dbReference type="Pfam" id="PF00389"/>
    </source>
</evidence>
<keyword evidence="3" id="KW-0520">NAD</keyword>
<proteinExistence type="inferred from homology"/>
<evidence type="ECO:0000256" key="1">
    <source>
        <dbReference type="ARBA" id="ARBA00005854"/>
    </source>
</evidence>
<dbReference type="PROSITE" id="PS00671">
    <property type="entry name" value="D_2_HYDROXYACID_DH_3"/>
    <property type="match status" value="1"/>
</dbReference>
<dbReference type="InterPro" id="IPR029753">
    <property type="entry name" value="D-isomer_DH_CS"/>
</dbReference>
<dbReference type="Pfam" id="PF02826">
    <property type="entry name" value="2-Hacid_dh_C"/>
    <property type="match status" value="1"/>
</dbReference>
<dbReference type="AlphaFoldDB" id="A0A381VQC3"/>
<dbReference type="Pfam" id="PF00389">
    <property type="entry name" value="2-Hacid_dh"/>
    <property type="match status" value="1"/>
</dbReference>
<evidence type="ECO:0000259" key="5">
    <source>
        <dbReference type="Pfam" id="PF02826"/>
    </source>
</evidence>
<evidence type="ECO:0000256" key="3">
    <source>
        <dbReference type="ARBA" id="ARBA00023027"/>
    </source>
</evidence>
<dbReference type="InterPro" id="IPR006139">
    <property type="entry name" value="D-isomer_2_OHA_DH_cat_dom"/>
</dbReference>
<feature type="domain" description="D-isomer specific 2-hydroxyacid dehydrogenase catalytic" evidence="4">
    <location>
        <begin position="17"/>
        <end position="320"/>
    </location>
</feature>
<dbReference type="GO" id="GO:0030267">
    <property type="term" value="F:glyoxylate reductase (NADPH) activity"/>
    <property type="evidence" value="ECO:0007669"/>
    <property type="project" value="TreeGrafter"/>
</dbReference>
<dbReference type="EMBL" id="UINC01009489">
    <property type="protein sequence ID" value="SVA42546.1"/>
    <property type="molecule type" value="Genomic_DNA"/>
</dbReference>
<dbReference type="SUPFAM" id="SSF52283">
    <property type="entry name" value="Formate/glycerate dehydrogenase catalytic domain-like"/>
    <property type="match status" value="1"/>
</dbReference>
<evidence type="ECO:0008006" key="7">
    <source>
        <dbReference type="Google" id="ProtNLM"/>
    </source>
</evidence>
<dbReference type="FunFam" id="3.40.50.720:FF:000203">
    <property type="entry name" value="D-3-phosphoglycerate dehydrogenase (SerA)"/>
    <property type="match status" value="1"/>
</dbReference>
<sequence length="325" mass="35915">MSEVKVIFFTGLKQAIIDEVVSYLPTGYDLTVLDRESTKEHQIGAVKDADFLLCYGMDPSDEVVRAAEKCRLVQLLAAGYDRVNLPLLRELEIPCANNGGANSWAVSDHALLLMLSIYKQLLASDPATRQGRWNEPITGQNTFEMAGKKVGVLGIGNIGKQVAKRVQSFDAEVQYYDLYPLDEEMDKNLGVTYVSLEELFRTSDIITCHTPLTGDTHHIVNAERLAMMKSSAVLINTSRGPVVDELALIEALERGTIAGAGLDVFEQEPVDPHNPLLAMTNVVATPHMAGTTWDTWARRAQFGFENMERVRNGESPQAVVRDFDS</sequence>
<name>A0A381VQC3_9ZZZZ</name>
<keyword evidence="2" id="KW-0560">Oxidoreductase</keyword>
<dbReference type="InterPro" id="IPR050223">
    <property type="entry name" value="D-isomer_2-hydroxyacid_DH"/>
</dbReference>
<dbReference type="InterPro" id="IPR006140">
    <property type="entry name" value="D-isomer_DH_NAD-bd"/>
</dbReference>
<dbReference type="GO" id="GO:0016618">
    <property type="term" value="F:hydroxypyruvate reductase [NAD(P)H] activity"/>
    <property type="evidence" value="ECO:0007669"/>
    <property type="project" value="TreeGrafter"/>
</dbReference>